<keyword evidence="1" id="KW-0732">Signal</keyword>
<evidence type="ECO:0000313" key="3">
    <source>
        <dbReference type="Proteomes" id="UP000030653"/>
    </source>
</evidence>
<dbReference type="HOGENOM" id="CLU_1184970_0_0_1"/>
<dbReference type="GeneID" id="63683664"/>
<protein>
    <recommendedName>
        <fullName evidence="4">Concanavalin A-like lectin/glucanase</fullName>
    </recommendedName>
</protein>
<sequence length="247" mass="26594">MRALFSLAAFAVFVRSVTAISWALIFDNGNTWIEQVFTIHVPPAPPADVTTGPWYFWCGLQPTGGGVVQPVLAFLGPEGNQVNPNPPFPEVYAMNLWALPWNIDEGGAPPTQESAGIWVDQGAQIASSVSFQGSQWVQSANVISGAASGQSVTLNTPDSYFQNTSPGNDNTMMTVCESELYGSQIGEWDFSVTFTDVFFRAASSNGVEALCQTATDHTDGNGFISFTGFSMFDEETCFWSSITLTPP</sequence>
<accession>M5GC78</accession>
<dbReference type="Proteomes" id="UP000030653">
    <property type="component" value="Unassembled WGS sequence"/>
</dbReference>
<organism evidence="2 3">
    <name type="scientific">Dacryopinax primogenitus (strain DJM 731)</name>
    <name type="common">Brown rot fungus</name>
    <dbReference type="NCBI Taxonomy" id="1858805"/>
    <lineage>
        <taxon>Eukaryota</taxon>
        <taxon>Fungi</taxon>
        <taxon>Dikarya</taxon>
        <taxon>Basidiomycota</taxon>
        <taxon>Agaricomycotina</taxon>
        <taxon>Dacrymycetes</taxon>
        <taxon>Dacrymycetales</taxon>
        <taxon>Dacrymycetaceae</taxon>
        <taxon>Dacryopinax</taxon>
    </lineage>
</organism>
<proteinExistence type="predicted"/>
<feature type="signal peptide" evidence="1">
    <location>
        <begin position="1"/>
        <end position="19"/>
    </location>
</feature>
<evidence type="ECO:0008006" key="4">
    <source>
        <dbReference type="Google" id="ProtNLM"/>
    </source>
</evidence>
<keyword evidence="3" id="KW-1185">Reference proteome</keyword>
<feature type="chain" id="PRO_5004067612" description="Concanavalin A-like lectin/glucanase" evidence="1">
    <location>
        <begin position="20"/>
        <end position="247"/>
    </location>
</feature>
<dbReference type="EMBL" id="JH795864">
    <property type="protein sequence ID" value="EJU01638.1"/>
    <property type="molecule type" value="Genomic_DNA"/>
</dbReference>
<reference evidence="2 3" key="1">
    <citation type="journal article" date="2012" name="Science">
        <title>The Paleozoic origin of enzymatic lignin decomposition reconstructed from 31 fungal genomes.</title>
        <authorList>
            <person name="Floudas D."/>
            <person name="Binder M."/>
            <person name="Riley R."/>
            <person name="Barry K."/>
            <person name="Blanchette R.A."/>
            <person name="Henrissat B."/>
            <person name="Martinez A.T."/>
            <person name="Otillar R."/>
            <person name="Spatafora J.W."/>
            <person name="Yadav J.S."/>
            <person name="Aerts A."/>
            <person name="Benoit I."/>
            <person name="Boyd A."/>
            <person name="Carlson A."/>
            <person name="Copeland A."/>
            <person name="Coutinho P.M."/>
            <person name="de Vries R.P."/>
            <person name="Ferreira P."/>
            <person name="Findley K."/>
            <person name="Foster B."/>
            <person name="Gaskell J."/>
            <person name="Glotzer D."/>
            <person name="Gorecki P."/>
            <person name="Heitman J."/>
            <person name="Hesse C."/>
            <person name="Hori C."/>
            <person name="Igarashi K."/>
            <person name="Jurgens J.A."/>
            <person name="Kallen N."/>
            <person name="Kersten P."/>
            <person name="Kohler A."/>
            <person name="Kuees U."/>
            <person name="Kumar T.K.A."/>
            <person name="Kuo A."/>
            <person name="LaButti K."/>
            <person name="Larrondo L.F."/>
            <person name="Lindquist E."/>
            <person name="Ling A."/>
            <person name="Lombard V."/>
            <person name="Lucas S."/>
            <person name="Lundell T."/>
            <person name="Martin R."/>
            <person name="McLaughlin D.J."/>
            <person name="Morgenstern I."/>
            <person name="Morin E."/>
            <person name="Murat C."/>
            <person name="Nagy L.G."/>
            <person name="Nolan M."/>
            <person name="Ohm R.A."/>
            <person name="Patyshakuliyeva A."/>
            <person name="Rokas A."/>
            <person name="Ruiz-Duenas F.J."/>
            <person name="Sabat G."/>
            <person name="Salamov A."/>
            <person name="Samejima M."/>
            <person name="Schmutz J."/>
            <person name="Slot J.C."/>
            <person name="St John F."/>
            <person name="Stenlid J."/>
            <person name="Sun H."/>
            <person name="Sun S."/>
            <person name="Syed K."/>
            <person name="Tsang A."/>
            <person name="Wiebenga A."/>
            <person name="Young D."/>
            <person name="Pisabarro A."/>
            <person name="Eastwood D.C."/>
            <person name="Martin F."/>
            <person name="Cullen D."/>
            <person name="Grigoriev I.V."/>
            <person name="Hibbett D.S."/>
        </authorList>
    </citation>
    <scope>NUCLEOTIDE SEQUENCE [LARGE SCALE GENOMIC DNA]</scope>
    <source>
        <strain evidence="2 3">DJM-731 SS1</strain>
    </source>
</reference>
<name>M5GC78_DACPD</name>
<dbReference type="AlphaFoldDB" id="M5GC78"/>
<evidence type="ECO:0000256" key="1">
    <source>
        <dbReference type="SAM" id="SignalP"/>
    </source>
</evidence>
<evidence type="ECO:0000313" key="2">
    <source>
        <dbReference type="EMBL" id="EJU01638.1"/>
    </source>
</evidence>
<dbReference type="RefSeq" id="XP_040628535.1">
    <property type="nucleotide sequence ID" value="XM_040768602.1"/>
</dbReference>
<dbReference type="OrthoDB" id="10288297at2759"/>
<dbReference type="OMA" id="ESAGIWV"/>
<gene>
    <name evidence="2" type="ORF">DACRYDRAFT_108171</name>
</gene>